<dbReference type="InterPro" id="IPR010982">
    <property type="entry name" value="Lambda_DNA-bd_dom_sf"/>
</dbReference>
<protein>
    <recommendedName>
        <fullName evidence="6">HTH cro/C1-type domain-containing protein</fullName>
    </recommendedName>
</protein>
<dbReference type="GO" id="GO:0009166">
    <property type="term" value="P:nucleotide catabolic process"/>
    <property type="evidence" value="ECO:0007669"/>
    <property type="project" value="InterPro"/>
</dbReference>
<dbReference type="InterPro" id="IPR036907">
    <property type="entry name" value="5'-Nucleotdase_C_sf"/>
</dbReference>
<gene>
    <name evidence="7" type="ORF">EW145_g4582</name>
</gene>
<keyword evidence="4" id="KW-0238">DNA-binding</keyword>
<dbReference type="Pfam" id="PF02872">
    <property type="entry name" value="5_nucleotid_C"/>
    <property type="match status" value="1"/>
</dbReference>
<dbReference type="SUPFAM" id="SSF56300">
    <property type="entry name" value="Metallo-dependent phosphatases"/>
    <property type="match status" value="1"/>
</dbReference>
<evidence type="ECO:0000256" key="3">
    <source>
        <dbReference type="ARBA" id="ARBA00022729"/>
    </source>
</evidence>
<dbReference type="Proteomes" id="UP000308199">
    <property type="component" value="Unassembled WGS sequence"/>
</dbReference>
<dbReference type="InterPro" id="IPR001387">
    <property type="entry name" value="Cro/C1-type_HTH"/>
</dbReference>
<accession>A0A4V3XCG3</accession>
<evidence type="ECO:0000256" key="5">
    <source>
        <dbReference type="ARBA" id="ARBA00035107"/>
    </source>
</evidence>
<evidence type="ECO:0000313" key="7">
    <source>
        <dbReference type="EMBL" id="THH05733.1"/>
    </source>
</evidence>
<dbReference type="InterPro" id="IPR004843">
    <property type="entry name" value="Calcineurin-like_PHP"/>
</dbReference>
<dbReference type="OrthoDB" id="10252235at2759"/>
<dbReference type="CDD" id="cd00093">
    <property type="entry name" value="HTH_XRE"/>
    <property type="match status" value="1"/>
</dbReference>
<dbReference type="InterPro" id="IPR029052">
    <property type="entry name" value="Metallo-depent_PP-like"/>
</dbReference>
<evidence type="ECO:0000256" key="2">
    <source>
        <dbReference type="ARBA" id="ARBA00009802"/>
    </source>
</evidence>
<keyword evidence="8" id="KW-1185">Reference proteome</keyword>
<dbReference type="Pfam" id="PF01381">
    <property type="entry name" value="HTH_3"/>
    <property type="match status" value="1"/>
</dbReference>
<comment type="caution">
    <text evidence="7">The sequence shown here is derived from an EMBL/GenBank/DDBJ whole genome shotgun (WGS) entry which is preliminary data.</text>
</comment>
<dbReference type="SMART" id="SM00530">
    <property type="entry name" value="HTH_XRE"/>
    <property type="match status" value="1"/>
</dbReference>
<dbReference type="SUPFAM" id="SSF55816">
    <property type="entry name" value="5'-nucleotidase (syn. UDP-sugar hydrolase), C-terminal domain"/>
    <property type="match status" value="1"/>
</dbReference>
<reference evidence="7 8" key="1">
    <citation type="submission" date="2019-02" db="EMBL/GenBank/DDBJ databases">
        <title>Genome sequencing of the rare red list fungi Phellinidium pouzarii.</title>
        <authorList>
            <person name="Buettner E."/>
            <person name="Kellner H."/>
        </authorList>
    </citation>
    <scope>NUCLEOTIDE SEQUENCE [LARGE SCALE GENOMIC DNA]</scope>
    <source>
        <strain evidence="7 8">DSM 108285</strain>
    </source>
</reference>
<name>A0A4V3XCG3_9AGAM</name>
<dbReference type="PROSITE" id="PS50943">
    <property type="entry name" value="HTH_CROC1"/>
    <property type="match status" value="1"/>
</dbReference>
<dbReference type="PANTHER" id="PTHR11575:SF48">
    <property type="entry name" value="5'-NUCLEOTIDASE"/>
    <property type="match status" value="1"/>
</dbReference>
<dbReference type="InterPro" id="IPR008334">
    <property type="entry name" value="5'-Nucleotdase_C"/>
</dbReference>
<evidence type="ECO:0000256" key="1">
    <source>
        <dbReference type="ARBA" id="ARBA00006654"/>
    </source>
</evidence>
<feature type="domain" description="HTH cro/C1-type" evidence="6">
    <location>
        <begin position="772"/>
        <end position="828"/>
    </location>
</feature>
<dbReference type="FunFam" id="1.10.260.40:FF:000018">
    <property type="entry name" value="Multiprotein bridging factor 1"/>
    <property type="match status" value="1"/>
</dbReference>
<dbReference type="Pfam" id="PF00149">
    <property type="entry name" value="Metallophos"/>
    <property type="match status" value="1"/>
</dbReference>
<dbReference type="GO" id="GO:0016787">
    <property type="term" value="F:hydrolase activity"/>
    <property type="evidence" value="ECO:0007669"/>
    <property type="project" value="InterPro"/>
</dbReference>
<dbReference type="Gene3D" id="3.90.780.10">
    <property type="entry name" value="5'-Nucleotidase, C-terminal domain"/>
    <property type="match status" value="1"/>
</dbReference>
<sequence>MSVVTTLPILHFNDVYRVNPQKTLNGATIDVTQFAHMLDGVRATWPERAGGEGGREGLVLFSGDLFAPSVESSVTRGSHMVPVINELAPDVAVTGNHDFDFGYPHLTKLLNDTNFPWLLSNIIDTTTGKVPSVLHEFHVIERCGMRVGFIGLVEKEWITTVPSWPSNFQYKDMVEVALELSRRLRDPLGEQRCDIIIALTHARIPNDILLAKAISALSPDHQTSTFSMTHGADIVLGGHDHLYYASRGVTSWENHDVHQEVLGAERDEGDVLVIKSGTDFRDLSEIVLELEDSSLGSVRRKIIRTVKGKRLETQPESPSSQRLKDILSKILDSVSDTMKKPVCKASAPLDLRSELIRTAESASGDWFADVIRHAYDDALCAMGREGADAVLLCAGALRGDSIYGPGNITLGDILEILPFEDSIVILELDGETIWEALEAGLSTWPAQEGRFPVISGFRATWDSRKLPGQRVLNVALEVQKRIDVHRSGDSTPNLLMEYVEIKRERGGRKYVVVTREYMAEGHNGFDCLKNRNMLIDGEQGQMMSTIVRKYLLGSKYINKMNVPSARSKEPAHLHAETGKMLQHAKERAQRLGREASQRWRHALDEARAIIHSPARYRAPLSIASREHMTDVDCFDGERVRAGERHQMDRSKDAAEEEDHDLLVISPIADGRLKDAGQSPVRISTSFTMSNTDWDTKLVIGRKASRPSTHVADSSLDFAAARRAGATVSTDKKVTGGTNKGHVGPDHQRIAKLDRENEVAPLAKVLPTVGKAISTARIEKEMTQKDLAQKVNEKPSVIQDYESGKAIPNSQVLGKLERALKVKLRGNEIGKKLEGPKKA</sequence>
<dbReference type="SUPFAM" id="SSF47413">
    <property type="entry name" value="lambda repressor-like DNA-binding domains"/>
    <property type="match status" value="1"/>
</dbReference>
<evidence type="ECO:0000256" key="4">
    <source>
        <dbReference type="ARBA" id="ARBA00023125"/>
    </source>
</evidence>
<dbReference type="EMBL" id="SGPK01000240">
    <property type="protein sequence ID" value="THH05733.1"/>
    <property type="molecule type" value="Genomic_DNA"/>
</dbReference>
<evidence type="ECO:0000313" key="8">
    <source>
        <dbReference type="Proteomes" id="UP000308199"/>
    </source>
</evidence>
<dbReference type="InterPro" id="IPR006179">
    <property type="entry name" value="5_nucleotidase/apyrase"/>
</dbReference>
<keyword evidence="3" id="KW-0732">Signal</keyword>
<dbReference type="Gene3D" id="1.10.260.40">
    <property type="entry name" value="lambda repressor-like DNA-binding domains"/>
    <property type="match status" value="1"/>
</dbReference>
<comment type="function">
    <text evidence="5">Transcriptional coactivator that stimulates GCN4-dependent transcriptional activity by bridging the DNA-binding region of GCN4 and TBP (SPT15), thereby recruiting TBP to GCN4-bound promoters. Involved in induction of the ribosome quality control (RQC) pathway; a pathway that degrades nascent peptide chains during problematic translation. Required to prevent stalled ribosomes from frameshifting.</text>
</comment>
<dbReference type="Pfam" id="PF08523">
    <property type="entry name" value="MBF1"/>
    <property type="match status" value="1"/>
</dbReference>
<dbReference type="PRINTS" id="PR01607">
    <property type="entry name" value="APYRASEFAMLY"/>
</dbReference>
<dbReference type="GO" id="GO:0003677">
    <property type="term" value="F:DNA binding"/>
    <property type="evidence" value="ECO:0007669"/>
    <property type="project" value="UniProtKB-KW"/>
</dbReference>
<dbReference type="InterPro" id="IPR013729">
    <property type="entry name" value="MBF1_N"/>
</dbReference>
<evidence type="ECO:0000259" key="6">
    <source>
        <dbReference type="PROSITE" id="PS50943"/>
    </source>
</evidence>
<dbReference type="PANTHER" id="PTHR11575">
    <property type="entry name" value="5'-NUCLEOTIDASE-RELATED"/>
    <property type="match status" value="1"/>
</dbReference>
<dbReference type="Gene3D" id="3.60.21.10">
    <property type="match status" value="1"/>
</dbReference>
<dbReference type="AlphaFoldDB" id="A0A4V3XCG3"/>
<proteinExistence type="inferred from homology"/>
<comment type="similarity">
    <text evidence="1">Belongs to the 5'-nucleotidase family.</text>
</comment>
<comment type="similarity">
    <text evidence="2">Belongs to the MBF1 family.</text>
</comment>
<organism evidence="7 8">
    <name type="scientific">Phellinidium pouzarii</name>
    <dbReference type="NCBI Taxonomy" id="167371"/>
    <lineage>
        <taxon>Eukaryota</taxon>
        <taxon>Fungi</taxon>
        <taxon>Dikarya</taxon>
        <taxon>Basidiomycota</taxon>
        <taxon>Agaricomycotina</taxon>
        <taxon>Agaricomycetes</taxon>
        <taxon>Hymenochaetales</taxon>
        <taxon>Hymenochaetaceae</taxon>
        <taxon>Phellinidium</taxon>
    </lineage>
</organism>